<dbReference type="SMART" id="SM00181">
    <property type="entry name" value="EGF"/>
    <property type="match status" value="2"/>
</dbReference>
<dbReference type="PANTHER" id="PTHR15036">
    <property type="entry name" value="PIKACHURIN-LIKE PROTEIN"/>
    <property type="match status" value="1"/>
</dbReference>
<feature type="transmembrane region" description="Helical" evidence="13">
    <location>
        <begin position="1112"/>
        <end position="1136"/>
    </location>
</feature>
<dbReference type="PANTHER" id="PTHR15036:SF76">
    <property type="entry name" value="CONTACTIN-ASSOCIATED PROTEIN-LIKE 4"/>
    <property type="match status" value="1"/>
</dbReference>
<dbReference type="Proteomes" id="UP000694425">
    <property type="component" value="Unplaced"/>
</dbReference>
<dbReference type="InterPro" id="IPR000421">
    <property type="entry name" value="FA58C"/>
</dbReference>
<evidence type="ECO:0000256" key="13">
    <source>
        <dbReference type="SAM" id="Phobius"/>
    </source>
</evidence>
<evidence type="ECO:0000259" key="15">
    <source>
        <dbReference type="PROSITE" id="PS50025"/>
    </source>
</evidence>
<proteinExistence type="inferred from homology"/>
<dbReference type="PROSITE" id="PS51406">
    <property type="entry name" value="FIBRINOGEN_C_2"/>
    <property type="match status" value="1"/>
</dbReference>
<dbReference type="Ensembl" id="ENSNVIT00000029766.1">
    <property type="protein sequence ID" value="ENSNVIP00000025673.1"/>
    <property type="gene ID" value="ENSNVIG00000018582.1"/>
</dbReference>
<feature type="domain" description="Laminin G" evidence="15">
    <location>
        <begin position="360"/>
        <end position="547"/>
    </location>
</feature>
<dbReference type="SUPFAM" id="SSF57196">
    <property type="entry name" value="EGF/Laminin"/>
    <property type="match status" value="1"/>
</dbReference>
<keyword evidence="4 13" id="KW-0812">Transmembrane</keyword>
<evidence type="ECO:0000256" key="7">
    <source>
        <dbReference type="ARBA" id="ARBA00022989"/>
    </source>
</evidence>
<evidence type="ECO:0000256" key="3">
    <source>
        <dbReference type="ARBA" id="ARBA00022536"/>
    </source>
</evidence>
<dbReference type="InterPro" id="IPR013320">
    <property type="entry name" value="ConA-like_dom_sf"/>
</dbReference>
<keyword evidence="9" id="KW-1015">Disulfide bond</keyword>
<dbReference type="GO" id="GO:0016020">
    <property type="term" value="C:membrane"/>
    <property type="evidence" value="ECO:0007669"/>
    <property type="project" value="UniProtKB-SubCell"/>
</dbReference>
<comment type="subcellular location">
    <subcellularLocation>
        <location evidence="1">Membrane</location>
        <topology evidence="1">Single-pass type I membrane protein</topology>
    </subcellularLocation>
</comment>
<comment type="caution">
    <text evidence="11">Lacks conserved residue(s) required for the propagation of feature annotation.</text>
</comment>
<dbReference type="InterPro" id="IPR036056">
    <property type="entry name" value="Fibrinogen-like_C"/>
</dbReference>
<evidence type="ECO:0000313" key="18">
    <source>
        <dbReference type="Ensembl" id="ENSNVIP00000025673.1"/>
    </source>
</evidence>
<dbReference type="SUPFAM" id="SSF49785">
    <property type="entry name" value="Galactose-binding domain-like"/>
    <property type="match status" value="1"/>
</dbReference>
<sequence length="1178" mass="128084">MLAEPLTLRLDSRLLSSLQSVLTCVFSPTDSCDQPLASALPASAFSGSSELSSSHGPGFARLNRRDGAGGWTPRVSNRSQWLQIDLGDRVVVTAVATQGGYGSSSWVTSYLLMFSDSGRNWKLYRREESIAGFPGNTNADSVVRHRLRPPMEARHLRFLPSAWNPDGRIGMRVEVYGCRFRSDVMDFDGKSSLLYRFVQSTRNPMKDIISLKFKTRQSDGLLLHRRGRNGDFFTLELVKGRLLLITNSGPRLTDSDSLFVALGSLLDDQHWHSVLLEHARQHMTLSVDRHSRQFQARGQLSHADLDPEISFGGILAPGKSVTFQRKHFDGCLENINFNGEDIIDLAKKHRPQILIRGNASFSCSQPQSVLVTFPSAGSRLVLPGTPAQDGVSISFQFRTWNQAGLLLSCRHPRGSTGFVLRLRDGALRLGLSPSPGHVRSDIMAGAGLNDGQWHSVSLTARRNQLSVVVDQVGVSAVHTALPLETHADGSYHFGGCLSSGSGSECEASLAGFQGCLRLISINAQEVDLISVQRGVLGNFSSLDIDSCGIRDRCLPNRCEHGGRCSQTWTAFHCNCSGTGYTGATCRQPLYEQSCEAYKHRGESLGRYYVDPDGSGPLQPFPVFCNMTDVPWTVMQHNSSALTRVKGADQNNPHWAVFQYEASLEQLRAIIAGARHCQQMLEFYCRRSRLRDPQDGTPLSWWVGSTHGTRTYWAGSMPEAQTCACGLAGNCVDSQHLCNCDADQDEWTNDTGVLSYKEHLPVTRIVVADAARPSSAAAYRLGPLLCQGDRGTATRQRGFLGCIRSLQLNGKALDLEERAEVTPGVQPGCPGHCSTYGHLCHNGGRCQERPRGFSCDCELSAFSGPFCTQEVSAHFGAGSSVTYNFHEFYPLSTNSSPHAASFHGDMTLARERITFSFQTLQTPSLLLYVDSFYNKYLSVILAKNGSLQIRYKLGLHEDPDVFNFNFKNMADGHLHHVKINREEGVVFVEVDQKALSQVSLSSGMEFSAVKSLVLGKILEPGDHVDEDTARAGARGFSGCLSALQFERTAPLKAALHPGRSGRASVLGPVASSECGARPGIGRVREHKHARAGAHLVGGGPQPLPAEAARGGSALIGGVVAVAIFILLCMAAVAVHLYQQRSLCATTEVEGPRKQGSNAAAPRCELGRPDTVGGEQQAGL</sequence>
<evidence type="ECO:0000256" key="8">
    <source>
        <dbReference type="ARBA" id="ARBA00023136"/>
    </source>
</evidence>
<dbReference type="SUPFAM" id="SSF56496">
    <property type="entry name" value="Fibrinogen C-terminal domain-like"/>
    <property type="match status" value="1"/>
</dbReference>
<keyword evidence="5" id="KW-0732">Signal</keyword>
<comment type="similarity">
    <text evidence="2">Belongs to the neurexin family.</text>
</comment>
<evidence type="ECO:0000313" key="19">
    <source>
        <dbReference type="Proteomes" id="UP000694425"/>
    </source>
</evidence>
<keyword evidence="3 11" id="KW-0245">EGF-like domain</keyword>
<dbReference type="Pfam" id="PF00754">
    <property type="entry name" value="F5_F8_type_C"/>
    <property type="match status" value="1"/>
</dbReference>
<reference evidence="18" key="2">
    <citation type="submission" date="2025-09" db="UniProtKB">
        <authorList>
            <consortium name="Ensembl"/>
        </authorList>
    </citation>
    <scope>IDENTIFICATION</scope>
</reference>
<evidence type="ECO:0000256" key="2">
    <source>
        <dbReference type="ARBA" id="ARBA00010241"/>
    </source>
</evidence>
<evidence type="ECO:0000256" key="5">
    <source>
        <dbReference type="ARBA" id="ARBA00022729"/>
    </source>
</evidence>
<dbReference type="CDD" id="cd00054">
    <property type="entry name" value="EGF_CA"/>
    <property type="match status" value="2"/>
</dbReference>
<evidence type="ECO:0000259" key="16">
    <source>
        <dbReference type="PROSITE" id="PS50026"/>
    </source>
</evidence>
<evidence type="ECO:0000256" key="9">
    <source>
        <dbReference type="ARBA" id="ARBA00023157"/>
    </source>
</evidence>
<feature type="domain" description="EGF-like" evidence="16">
    <location>
        <begin position="549"/>
        <end position="586"/>
    </location>
</feature>
<dbReference type="SUPFAM" id="SSF49899">
    <property type="entry name" value="Concanavalin A-like lectins/glucanases"/>
    <property type="match status" value="4"/>
</dbReference>
<name>A0A8C7EVA6_NEOVI</name>
<evidence type="ECO:0000256" key="11">
    <source>
        <dbReference type="PROSITE-ProRule" id="PRU00076"/>
    </source>
</evidence>
<keyword evidence="8 13" id="KW-0472">Membrane</keyword>
<dbReference type="GeneTree" id="ENSGT00940000157674"/>
<dbReference type="Gene3D" id="2.60.120.200">
    <property type="match status" value="3"/>
</dbReference>
<dbReference type="GO" id="GO:0005604">
    <property type="term" value="C:basement membrane"/>
    <property type="evidence" value="ECO:0007669"/>
    <property type="project" value="UniProtKB-ARBA"/>
</dbReference>
<evidence type="ECO:0008006" key="20">
    <source>
        <dbReference type="Google" id="ProtNLM"/>
    </source>
</evidence>
<keyword evidence="6" id="KW-0677">Repeat</keyword>
<evidence type="ECO:0000256" key="10">
    <source>
        <dbReference type="ARBA" id="ARBA00023180"/>
    </source>
</evidence>
<dbReference type="Gene3D" id="2.60.120.260">
    <property type="entry name" value="Galactose-binding domain-like"/>
    <property type="match status" value="1"/>
</dbReference>
<dbReference type="InterPro" id="IPR050372">
    <property type="entry name" value="Neurexin-related_CASP"/>
</dbReference>
<evidence type="ECO:0000256" key="6">
    <source>
        <dbReference type="ARBA" id="ARBA00022737"/>
    </source>
</evidence>
<feature type="domain" description="F5/8 type C" evidence="14">
    <location>
        <begin position="32"/>
        <end position="178"/>
    </location>
</feature>
<dbReference type="SMART" id="SM00179">
    <property type="entry name" value="EGF_CA"/>
    <property type="match status" value="1"/>
</dbReference>
<dbReference type="InterPro" id="IPR000742">
    <property type="entry name" value="EGF"/>
</dbReference>
<dbReference type="AlphaFoldDB" id="A0A8C7EVA6"/>
<dbReference type="Pfam" id="PF00008">
    <property type="entry name" value="EGF"/>
    <property type="match status" value="1"/>
</dbReference>
<feature type="domain" description="Laminin G" evidence="15">
    <location>
        <begin position="879"/>
        <end position="1073"/>
    </location>
</feature>
<protein>
    <recommendedName>
        <fullName evidence="20">Contactin-associated protein-like 4</fullName>
    </recommendedName>
</protein>
<feature type="domain" description="Laminin G" evidence="15">
    <location>
        <begin position="184"/>
        <end position="363"/>
    </location>
</feature>
<dbReference type="Pfam" id="PF02210">
    <property type="entry name" value="Laminin_G_2"/>
    <property type="match status" value="3"/>
</dbReference>
<dbReference type="PROSITE" id="PS50025">
    <property type="entry name" value="LAM_G_DOMAIN"/>
    <property type="match status" value="3"/>
</dbReference>
<organism evidence="18 19">
    <name type="scientific">Neovison vison</name>
    <name type="common">American mink</name>
    <name type="synonym">Mustela vison</name>
    <dbReference type="NCBI Taxonomy" id="452646"/>
    <lineage>
        <taxon>Eukaryota</taxon>
        <taxon>Metazoa</taxon>
        <taxon>Chordata</taxon>
        <taxon>Craniata</taxon>
        <taxon>Vertebrata</taxon>
        <taxon>Euteleostomi</taxon>
        <taxon>Mammalia</taxon>
        <taxon>Eutheria</taxon>
        <taxon>Laurasiatheria</taxon>
        <taxon>Carnivora</taxon>
        <taxon>Caniformia</taxon>
        <taxon>Musteloidea</taxon>
        <taxon>Mustelidae</taxon>
        <taxon>Mustelinae</taxon>
        <taxon>Neogale</taxon>
    </lineage>
</organism>
<reference evidence="18" key="1">
    <citation type="submission" date="2025-08" db="UniProtKB">
        <authorList>
            <consortium name="Ensembl"/>
        </authorList>
    </citation>
    <scope>IDENTIFICATION</scope>
</reference>
<evidence type="ECO:0000256" key="1">
    <source>
        <dbReference type="ARBA" id="ARBA00004479"/>
    </source>
</evidence>
<keyword evidence="7 13" id="KW-1133">Transmembrane helix</keyword>
<dbReference type="InterPro" id="IPR001881">
    <property type="entry name" value="EGF-like_Ca-bd_dom"/>
</dbReference>
<dbReference type="FunFam" id="2.60.120.260:FF:000016">
    <property type="entry name" value="Contactin-associated protein-like 4 isoform 1"/>
    <property type="match status" value="1"/>
</dbReference>
<dbReference type="Gene3D" id="2.10.25.10">
    <property type="entry name" value="Laminin"/>
    <property type="match status" value="2"/>
</dbReference>
<dbReference type="InterPro" id="IPR001791">
    <property type="entry name" value="Laminin_G"/>
</dbReference>
<dbReference type="SMART" id="SM00282">
    <property type="entry name" value="LamG"/>
    <property type="match status" value="3"/>
</dbReference>
<dbReference type="PROSITE" id="PS01285">
    <property type="entry name" value="FA58C_1"/>
    <property type="match status" value="1"/>
</dbReference>
<feature type="domain" description="EGF-like" evidence="16">
    <location>
        <begin position="829"/>
        <end position="867"/>
    </location>
</feature>
<evidence type="ECO:0000256" key="12">
    <source>
        <dbReference type="SAM" id="MobiDB-lite"/>
    </source>
</evidence>
<dbReference type="Gene3D" id="2.60.120.1000">
    <property type="match status" value="1"/>
</dbReference>
<feature type="domain" description="Fibrinogen C-terminal" evidence="17">
    <location>
        <begin position="585"/>
        <end position="636"/>
    </location>
</feature>
<accession>A0A8C7EVA6</accession>
<keyword evidence="10" id="KW-0325">Glycoprotein</keyword>
<dbReference type="CDD" id="cd00057">
    <property type="entry name" value="FA58C"/>
    <property type="match status" value="1"/>
</dbReference>
<evidence type="ECO:0000259" key="14">
    <source>
        <dbReference type="PROSITE" id="PS50022"/>
    </source>
</evidence>
<dbReference type="InterPro" id="IPR008979">
    <property type="entry name" value="Galactose-bd-like_sf"/>
</dbReference>
<dbReference type="PROSITE" id="PS50022">
    <property type="entry name" value="FA58C_3"/>
    <property type="match status" value="1"/>
</dbReference>
<dbReference type="CDD" id="cd00110">
    <property type="entry name" value="LamG"/>
    <property type="match status" value="3"/>
</dbReference>
<dbReference type="GO" id="GO:0005509">
    <property type="term" value="F:calcium ion binding"/>
    <property type="evidence" value="ECO:0007669"/>
    <property type="project" value="InterPro"/>
</dbReference>
<dbReference type="SMART" id="SM00231">
    <property type="entry name" value="FA58C"/>
    <property type="match status" value="1"/>
</dbReference>
<evidence type="ECO:0000259" key="17">
    <source>
        <dbReference type="PROSITE" id="PS51406"/>
    </source>
</evidence>
<dbReference type="InterPro" id="IPR002181">
    <property type="entry name" value="Fibrinogen_a/b/g_C_dom"/>
</dbReference>
<feature type="region of interest" description="Disordered" evidence="12">
    <location>
        <begin position="1146"/>
        <end position="1178"/>
    </location>
</feature>
<dbReference type="PROSITE" id="PS50026">
    <property type="entry name" value="EGF_3"/>
    <property type="match status" value="2"/>
</dbReference>
<dbReference type="PROSITE" id="PS01286">
    <property type="entry name" value="FA58C_2"/>
    <property type="match status" value="1"/>
</dbReference>
<evidence type="ECO:0000256" key="4">
    <source>
        <dbReference type="ARBA" id="ARBA00022692"/>
    </source>
</evidence>
<keyword evidence="19" id="KW-1185">Reference proteome</keyword>